<dbReference type="SUPFAM" id="SSF51905">
    <property type="entry name" value="FAD/NAD(P)-binding domain"/>
    <property type="match status" value="1"/>
</dbReference>
<protein>
    <submittedName>
        <fullName evidence="6">FAD-dependent oxidoreductase</fullName>
    </submittedName>
</protein>
<gene>
    <name evidence="6" type="ORF">ICL16_40610</name>
</gene>
<keyword evidence="3" id="KW-0285">Flavoprotein</keyword>
<dbReference type="GO" id="GO:0016491">
    <property type="term" value="F:oxidoreductase activity"/>
    <property type="evidence" value="ECO:0007669"/>
    <property type="project" value="UniProtKB-KW"/>
</dbReference>
<sequence length="338" mass="36867">MVSPFTASDAIGFGSDVLFNFAVEALEYYPILLKQLDKQSDSSIFANNGLIVVAVSEDELEKFEEIKSCICQRFEKRGLSTTNELRFLSSDEAQQMFPALAETKGAIYCHRAAQVDGRLITQALYQAAEQHDLTVKPVGVEQLIIQNNVVKGVVANGDTFLAQKIAIAGGAWSTEFEQQLGLKIPVEPLRGQIIHLNVTNINTTNKPIISTLGDRYMISWPDHRVVVGASRESVGFNTHTTVAGVHEVLDEALRVTPGLKEASLREIRVGLRPIPQDQIPILGTVPNIDNLYLATGLGNAGLAAGPYIGKVVAEIILDKHSQTNIAAFNVRRFNSCVD</sequence>
<comment type="caution">
    <text evidence="6">The sequence shown here is derived from an EMBL/GenBank/DDBJ whole genome shotgun (WGS) entry which is preliminary data.</text>
</comment>
<evidence type="ECO:0000256" key="1">
    <source>
        <dbReference type="ARBA" id="ARBA00001974"/>
    </source>
</evidence>
<comment type="similarity">
    <text evidence="2">Belongs to the DadA oxidoreductase family.</text>
</comment>
<dbReference type="EMBL" id="JACXAE010000124">
    <property type="protein sequence ID" value="MBD2778178.1"/>
    <property type="molecule type" value="Genomic_DNA"/>
</dbReference>
<dbReference type="Proteomes" id="UP000629098">
    <property type="component" value="Unassembled WGS sequence"/>
</dbReference>
<feature type="domain" description="FAD dependent oxidoreductase" evidence="5">
    <location>
        <begin position="20"/>
        <end position="314"/>
    </location>
</feature>
<dbReference type="SUPFAM" id="SSF54373">
    <property type="entry name" value="FAD-linked reductases, C-terminal domain"/>
    <property type="match status" value="1"/>
</dbReference>
<proteinExistence type="inferred from homology"/>
<dbReference type="GO" id="GO:0005737">
    <property type="term" value="C:cytoplasm"/>
    <property type="evidence" value="ECO:0007669"/>
    <property type="project" value="TreeGrafter"/>
</dbReference>
<reference evidence="6" key="1">
    <citation type="submission" date="2020-09" db="EMBL/GenBank/DDBJ databases">
        <title>Iningainema tapete sp. nov. (Scytonemataceae, Cyanobacteria) from greenhouses in central Florida (USA) produces two types of nodularin with biosynthetic potential for microcystin-LR and anabaenopeptins.</title>
        <authorList>
            <person name="Berthold D.E."/>
            <person name="Lefler F.W."/>
            <person name="Huang I.-S."/>
            <person name="Abdulla H."/>
            <person name="Zimba P.V."/>
            <person name="Laughinghouse H.D. IV."/>
        </authorList>
    </citation>
    <scope>NUCLEOTIDE SEQUENCE</scope>
    <source>
        <strain evidence="6">BLCCT55</strain>
    </source>
</reference>
<evidence type="ECO:0000313" key="7">
    <source>
        <dbReference type="Proteomes" id="UP000629098"/>
    </source>
</evidence>
<dbReference type="InterPro" id="IPR006076">
    <property type="entry name" value="FAD-dep_OxRdtase"/>
</dbReference>
<name>A0A8J6XN88_9CYAN</name>
<dbReference type="PANTHER" id="PTHR13847">
    <property type="entry name" value="SARCOSINE DEHYDROGENASE-RELATED"/>
    <property type="match status" value="1"/>
</dbReference>
<dbReference type="AlphaFoldDB" id="A0A8J6XN88"/>
<comment type="cofactor">
    <cofactor evidence="1">
        <name>FAD</name>
        <dbReference type="ChEBI" id="CHEBI:57692"/>
    </cofactor>
</comment>
<dbReference type="PANTHER" id="PTHR13847:SF286">
    <property type="entry name" value="D-AMINO ACID DEHYDROGENASE"/>
    <property type="match status" value="1"/>
</dbReference>
<evidence type="ECO:0000256" key="4">
    <source>
        <dbReference type="ARBA" id="ARBA00023002"/>
    </source>
</evidence>
<evidence type="ECO:0000256" key="3">
    <source>
        <dbReference type="ARBA" id="ARBA00022630"/>
    </source>
</evidence>
<evidence type="ECO:0000256" key="2">
    <source>
        <dbReference type="ARBA" id="ARBA00009410"/>
    </source>
</evidence>
<evidence type="ECO:0000259" key="5">
    <source>
        <dbReference type="Pfam" id="PF01266"/>
    </source>
</evidence>
<evidence type="ECO:0000313" key="6">
    <source>
        <dbReference type="EMBL" id="MBD2778178.1"/>
    </source>
</evidence>
<keyword evidence="7" id="KW-1185">Reference proteome</keyword>
<dbReference type="InterPro" id="IPR036188">
    <property type="entry name" value="FAD/NAD-bd_sf"/>
</dbReference>
<accession>A0A8J6XN88</accession>
<dbReference type="Gene3D" id="3.30.9.10">
    <property type="entry name" value="D-Amino Acid Oxidase, subunit A, domain 2"/>
    <property type="match status" value="1"/>
</dbReference>
<organism evidence="6 7">
    <name type="scientific">Iningainema tapete BLCC-T55</name>
    <dbReference type="NCBI Taxonomy" id="2748662"/>
    <lineage>
        <taxon>Bacteria</taxon>
        <taxon>Bacillati</taxon>
        <taxon>Cyanobacteriota</taxon>
        <taxon>Cyanophyceae</taxon>
        <taxon>Nostocales</taxon>
        <taxon>Scytonemataceae</taxon>
        <taxon>Iningainema tapete</taxon>
    </lineage>
</organism>
<dbReference type="Gene3D" id="3.50.50.60">
    <property type="entry name" value="FAD/NAD(P)-binding domain"/>
    <property type="match status" value="1"/>
</dbReference>
<keyword evidence="4" id="KW-0560">Oxidoreductase</keyword>
<dbReference type="Pfam" id="PF01266">
    <property type="entry name" value="DAO"/>
    <property type="match status" value="1"/>
</dbReference>